<evidence type="ECO:0000256" key="3">
    <source>
        <dbReference type="SAM" id="SignalP"/>
    </source>
</evidence>
<dbReference type="InterPro" id="IPR050964">
    <property type="entry name" value="Striated_Muscle_Regulatory"/>
</dbReference>
<dbReference type="CDD" id="cd00063">
    <property type="entry name" value="FN3"/>
    <property type="match status" value="3"/>
</dbReference>
<dbReference type="Gene3D" id="2.160.20.10">
    <property type="entry name" value="Single-stranded right-handed beta-helix, Pectin lyase-like"/>
    <property type="match status" value="1"/>
</dbReference>
<dbReference type="PROSITE" id="PS50093">
    <property type="entry name" value="PKD"/>
    <property type="match status" value="1"/>
</dbReference>
<organism evidence="7 8">
    <name type="scientific">Paenibacillus glycanilyticus</name>
    <dbReference type="NCBI Taxonomy" id="126569"/>
    <lineage>
        <taxon>Bacteria</taxon>
        <taxon>Bacillati</taxon>
        <taxon>Bacillota</taxon>
        <taxon>Bacilli</taxon>
        <taxon>Bacillales</taxon>
        <taxon>Paenibacillaceae</taxon>
        <taxon>Paenibacillus</taxon>
    </lineage>
</organism>
<dbReference type="InterPro" id="IPR013783">
    <property type="entry name" value="Ig-like_fold"/>
</dbReference>
<dbReference type="PROSITE" id="PS51820">
    <property type="entry name" value="PA14"/>
    <property type="match status" value="1"/>
</dbReference>
<dbReference type="InterPro" id="IPR006626">
    <property type="entry name" value="PbH1"/>
</dbReference>
<dbReference type="Proteomes" id="UP001157114">
    <property type="component" value="Unassembled WGS sequence"/>
</dbReference>
<dbReference type="InterPro" id="IPR035986">
    <property type="entry name" value="PKD_dom_sf"/>
</dbReference>
<dbReference type="SMART" id="SM00758">
    <property type="entry name" value="PA14"/>
    <property type="match status" value="1"/>
</dbReference>
<dbReference type="InterPro" id="IPR000601">
    <property type="entry name" value="PKD_dom"/>
</dbReference>
<dbReference type="PANTHER" id="PTHR13817:SF173">
    <property type="entry name" value="FRAZZLED"/>
    <property type="match status" value="1"/>
</dbReference>
<dbReference type="SUPFAM" id="SSF49265">
    <property type="entry name" value="Fibronectin type III"/>
    <property type="match status" value="3"/>
</dbReference>
<evidence type="ECO:0000313" key="8">
    <source>
        <dbReference type="Proteomes" id="UP001157114"/>
    </source>
</evidence>
<feature type="domain" description="Fibronectin type-III" evidence="5">
    <location>
        <begin position="556"/>
        <end position="647"/>
    </location>
</feature>
<accession>A0ABQ6GLY8</accession>
<sequence length="1068" mass="110399">MKLAKSFRTSRTNKKVVSILCTVALLLPIIPAVPAYAATLNVTSYGANGTDTGDDSAAFQAAVNAASSGDTVYVPNGTYYLGSSVSLKSGVKLTGQSRDNTVIEYNSTTANTFFSLYNLSGAEVSSMTLDANNSTVPQSAVVSENGSGNKILNLKVKDFGMSSGFGPFALYGVNTDNLTIKDNVVTNIGVNSDWGGGVRVGWGSDYALIENNYVADTGRGGIFVNDNSPHAIVRGNTVTGTGQQMEGLGIELHTDVNYSLVENNTVDHWISTVRSSYIAVRNNYVGSSTTVGNMGLEVMVDHGVTSGNIVDGGQQVGIQQSPGTGYQLWNYNTVQNMVMWGMQLQGEGTGQTEQFQYFYKNTFKNGASGNPAAAYPGYDGNAVRIHGNTKNITFDSNTITNNGRKAIEITTAGGTDSLSFINNTITNNGGPSIDQYPSSAANLEWSNNTVSGNSTNTQLTSRGFSDPKPVANFTAPLTVQLGQSVTFTNTSSDNGTIVENLWDLGEGLPVTTASPTYTYEKPGTYQVILGVWDNGGRASVKEQTITVIAGPPDTTAPTTPTNLSSPSKTDTSVSLTWTASTDNIGIAGYDIYKDGVLAGSTVGSTTTAFTVSGLTSNTAYSFTVRAKDASGNTSGQSSAISVTTSSIPTPVWVACAGENNMCSFTGTKEVRYGAAGLYNYGTYTNGVMCGNNIFGDPAPGQYKTCDVNMAVGGGSGGGDTQAPTAPAGLASPSKTSTSVNLSWTASTDNVGVTAYDIYNGSTLAGSTTGATTFSVTGLSPSTAYSFTVKAKDAAGNVSAASSPLSITTSAPAGDTQAPTAPTGLTSPSKTATSVSLSWTASTDNVGVTGYEVYNGSTLAGTTTGATTYNVTGLTASTAYSFTVKAKDAAGNVSAASSVLNVTTSASGGQTPTGSITREYWTNITGSTITSLPTGTAPTGTSSLTSFQAPSNWGDNYGTRIRGYIVPSVSGTYQFSIAGDNNSVLYLSTNDNPANKTQIGEVVDWVNPLSWTQNTGQQSGQITLTAGQRYYVEVLHKEEGGDDHVAVAWKTPGSSTYSVIGGANLAPIQ</sequence>
<dbReference type="InterPro" id="IPR036116">
    <property type="entry name" value="FN3_sf"/>
</dbReference>
<dbReference type="SMART" id="SM00710">
    <property type="entry name" value="PbH1"/>
    <property type="match status" value="5"/>
</dbReference>
<feature type="domain" description="PA14" evidence="6">
    <location>
        <begin position="910"/>
        <end position="1063"/>
    </location>
</feature>
<dbReference type="SMART" id="SM00060">
    <property type="entry name" value="FN3"/>
    <property type="match status" value="3"/>
</dbReference>
<dbReference type="InterPro" id="IPR003961">
    <property type="entry name" value="FN3_dom"/>
</dbReference>
<dbReference type="SUPFAM" id="SSF56988">
    <property type="entry name" value="Anthrax protective antigen"/>
    <property type="match status" value="1"/>
</dbReference>
<dbReference type="Gene3D" id="2.60.120.1560">
    <property type="match status" value="1"/>
</dbReference>
<evidence type="ECO:0000259" key="5">
    <source>
        <dbReference type="PROSITE" id="PS50853"/>
    </source>
</evidence>
<name>A0ABQ6GLY8_9BACL</name>
<evidence type="ECO:0000256" key="1">
    <source>
        <dbReference type="ARBA" id="ARBA00022737"/>
    </source>
</evidence>
<dbReference type="Pfam" id="PF07691">
    <property type="entry name" value="PA14"/>
    <property type="match status" value="1"/>
</dbReference>
<feature type="domain" description="Fibronectin type-III" evidence="5">
    <location>
        <begin position="722"/>
        <end position="811"/>
    </location>
</feature>
<dbReference type="PANTHER" id="PTHR13817">
    <property type="entry name" value="TITIN"/>
    <property type="match status" value="1"/>
</dbReference>
<feature type="signal peptide" evidence="3">
    <location>
        <begin position="1"/>
        <end position="37"/>
    </location>
</feature>
<evidence type="ECO:0000256" key="2">
    <source>
        <dbReference type="SAM" id="MobiDB-lite"/>
    </source>
</evidence>
<dbReference type="InterPro" id="IPR011050">
    <property type="entry name" value="Pectin_lyase_fold/virulence"/>
</dbReference>
<comment type="caution">
    <text evidence="7">The sequence shown here is derived from an EMBL/GenBank/DDBJ whole genome shotgun (WGS) entry which is preliminary data.</text>
</comment>
<reference evidence="7 8" key="1">
    <citation type="submission" date="2023-03" db="EMBL/GenBank/DDBJ databases">
        <title>Draft genome sequence of the bacteria which degrade cell wall of Tricholomamatutake.</title>
        <authorList>
            <person name="Konishi Y."/>
            <person name="Fukuta Y."/>
            <person name="Shirasaka N."/>
        </authorList>
    </citation>
    <scope>NUCLEOTIDE SEQUENCE [LARGE SCALE GENOMIC DNA]</scope>
    <source>
        <strain evidence="8">mu1</strain>
    </source>
</reference>
<feature type="region of interest" description="Disordered" evidence="2">
    <location>
        <begin position="550"/>
        <end position="571"/>
    </location>
</feature>
<evidence type="ECO:0008006" key="9">
    <source>
        <dbReference type="Google" id="ProtNLM"/>
    </source>
</evidence>
<keyword evidence="3" id="KW-0732">Signal</keyword>
<feature type="domain" description="PKD" evidence="4">
    <location>
        <begin position="468"/>
        <end position="547"/>
    </location>
</feature>
<keyword evidence="8" id="KW-1185">Reference proteome</keyword>
<evidence type="ECO:0000313" key="7">
    <source>
        <dbReference type="EMBL" id="GLX70607.1"/>
    </source>
</evidence>
<dbReference type="InterPro" id="IPR011658">
    <property type="entry name" value="PA14_dom"/>
</dbReference>
<dbReference type="InterPro" id="IPR024535">
    <property type="entry name" value="RHGA/B-epi-like_pectate_lyase"/>
</dbReference>
<protein>
    <recommendedName>
        <fullName evidence="9">Chitodextrinase</fullName>
    </recommendedName>
</protein>
<dbReference type="RefSeq" id="WP_349816746.1">
    <property type="nucleotide sequence ID" value="NZ_BSSQ01000019.1"/>
</dbReference>
<dbReference type="EMBL" id="BSSQ01000019">
    <property type="protein sequence ID" value="GLX70607.1"/>
    <property type="molecule type" value="Genomic_DNA"/>
</dbReference>
<feature type="region of interest" description="Disordered" evidence="2">
    <location>
        <begin position="808"/>
        <end position="830"/>
    </location>
</feature>
<gene>
    <name evidence="7" type="ORF">MU1_49530</name>
</gene>
<dbReference type="SUPFAM" id="SSF49299">
    <property type="entry name" value="PKD domain"/>
    <property type="match status" value="1"/>
</dbReference>
<proteinExistence type="predicted"/>
<dbReference type="Pfam" id="PF00041">
    <property type="entry name" value="fn3"/>
    <property type="match status" value="3"/>
</dbReference>
<dbReference type="Pfam" id="PF12708">
    <property type="entry name" value="Pect-lyase_RHGA_epim"/>
    <property type="match status" value="1"/>
</dbReference>
<evidence type="ECO:0000259" key="6">
    <source>
        <dbReference type="PROSITE" id="PS51820"/>
    </source>
</evidence>
<dbReference type="SUPFAM" id="SSF51126">
    <property type="entry name" value="Pectin lyase-like"/>
    <property type="match status" value="2"/>
</dbReference>
<dbReference type="InterPro" id="IPR022409">
    <property type="entry name" value="PKD/Chitinase_dom"/>
</dbReference>
<keyword evidence="1" id="KW-0677">Repeat</keyword>
<feature type="chain" id="PRO_5045361574" description="Chitodextrinase" evidence="3">
    <location>
        <begin position="38"/>
        <end position="1068"/>
    </location>
</feature>
<feature type="domain" description="Fibronectin type-III" evidence="5">
    <location>
        <begin position="817"/>
        <end position="906"/>
    </location>
</feature>
<dbReference type="Gene3D" id="2.60.40.10">
    <property type="entry name" value="Immunoglobulins"/>
    <property type="match status" value="4"/>
</dbReference>
<dbReference type="PROSITE" id="PS50853">
    <property type="entry name" value="FN3"/>
    <property type="match status" value="3"/>
</dbReference>
<dbReference type="Pfam" id="PF18911">
    <property type="entry name" value="PKD_4"/>
    <property type="match status" value="1"/>
</dbReference>
<dbReference type="InterPro" id="IPR012334">
    <property type="entry name" value="Pectin_lyas_fold"/>
</dbReference>
<feature type="compositionally biased region" description="Low complexity" evidence="2">
    <location>
        <begin position="551"/>
        <end position="569"/>
    </location>
</feature>
<dbReference type="CDD" id="cd00146">
    <property type="entry name" value="PKD"/>
    <property type="match status" value="1"/>
</dbReference>
<dbReference type="SMART" id="SM00089">
    <property type="entry name" value="PKD"/>
    <property type="match status" value="2"/>
</dbReference>
<evidence type="ECO:0000259" key="4">
    <source>
        <dbReference type="PROSITE" id="PS50093"/>
    </source>
</evidence>
<dbReference type="InterPro" id="IPR037524">
    <property type="entry name" value="PA14/GLEYA"/>
</dbReference>